<sequence>MAVVIGLLPVILAFSFIIFVVYRSRREADFRKREAELKLKQAEGELKALRAQINPHFIFNCLNSIHHYIQQQEAKEAGIYLIKFSQMIRYVLESSAKNWVSLEDELETNINYLQLEQLRSNHSFSFDFSCAEDIIPSDIFIPPMLLQPFLENAVWHGAKANAKIQLFISFENETYLNCQIKNLGDGTTEKMSHDLSNFVKKSSMGLMLMEERFQSLNELRGFKSGFDISDLEGGGKAVGIRMPYEKEV</sequence>
<feature type="coiled-coil region" evidence="1">
    <location>
        <begin position="25"/>
        <end position="52"/>
    </location>
</feature>
<dbReference type="InterPro" id="IPR010559">
    <property type="entry name" value="Sig_transdc_His_kin_internal"/>
</dbReference>
<dbReference type="Gene3D" id="3.30.565.10">
    <property type="entry name" value="Histidine kinase-like ATPase, C-terminal domain"/>
    <property type="match status" value="1"/>
</dbReference>
<proteinExistence type="predicted"/>
<dbReference type="STRING" id="237018.SAMN04489723_10911"/>
<keyword evidence="1" id="KW-0175">Coiled coil</keyword>
<keyword evidence="4" id="KW-0808">Transferase</keyword>
<feature type="domain" description="Signal transduction histidine kinase internal region" evidence="3">
    <location>
        <begin position="45"/>
        <end position="123"/>
    </location>
</feature>
<dbReference type="Proteomes" id="UP000198790">
    <property type="component" value="Unassembled WGS sequence"/>
</dbReference>
<keyword evidence="2" id="KW-0472">Membrane</keyword>
<keyword evidence="5" id="KW-1185">Reference proteome</keyword>
<organism evidence="4 5">
    <name type="scientific">Algoriphagus aquimarinus</name>
    <dbReference type="NCBI Taxonomy" id="237018"/>
    <lineage>
        <taxon>Bacteria</taxon>
        <taxon>Pseudomonadati</taxon>
        <taxon>Bacteroidota</taxon>
        <taxon>Cytophagia</taxon>
        <taxon>Cytophagales</taxon>
        <taxon>Cyclobacteriaceae</taxon>
        <taxon>Algoriphagus</taxon>
    </lineage>
</organism>
<dbReference type="PANTHER" id="PTHR34220:SF7">
    <property type="entry name" value="SENSOR HISTIDINE KINASE YPDA"/>
    <property type="match status" value="1"/>
</dbReference>
<dbReference type="GO" id="GO:0016020">
    <property type="term" value="C:membrane"/>
    <property type="evidence" value="ECO:0007669"/>
    <property type="project" value="InterPro"/>
</dbReference>
<evidence type="ECO:0000313" key="5">
    <source>
        <dbReference type="Proteomes" id="UP000198790"/>
    </source>
</evidence>
<evidence type="ECO:0000256" key="1">
    <source>
        <dbReference type="SAM" id="Coils"/>
    </source>
</evidence>
<evidence type="ECO:0000313" key="4">
    <source>
        <dbReference type="EMBL" id="SFB39778.1"/>
    </source>
</evidence>
<name>A0A1I1ATJ6_9BACT</name>
<accession>A0A1I1ATJ6</accession>
<dbReference type="InterPro" id="IPR050640">
    <property type="entry name" value="Bact_2-comp_sensor_kinase"/>
</dbReference>
<dbReference type="GO" id="GO:0000155">
    <property type="term" value="F:phosphorelay sensor kinase activity"/>
    <property type="evidence" value="ECO:0007669"/>
    <property type="project" value="InterPro"/>
</dbReference>
<dbReference type="InterPro" id="IPR036890">
    <property type="entry name" value="HATPase_C_sf"/>
</dbReference>
<dbReference type="PANTHER" id="PTHR34220">
    <property type="entry name" value="SENSOR HISTIDINE KINASE YPDA"/>
    <property type="match status" value="1"/>
</dbReference>
<keyword evidence="2" id="KW-1133">Transmembrane helix</keyword>
<dbReference type="SUPFAM" id="SSF55874">
    <property type="entry name" value="ATPase domain of HSP90 chaperone/DNA topoisomerase II/histidine kinase"/>
    <property type="match status" value="1"/>
</dbReference>
<dbReference type="EMBL" id="FOKK01000009">
    <property type="protein sequence ID" value="SFB39778.1"/>
    <property type="molecule type" value="Genomic_DNA"/>
</dbReference>
<keyword evidence="4" id="KW-0418">Kinase</keyword>
<evidence type="ECO:0000256" key="2">
    <source>
        <dbReference type="SAM" id="Phobius"/>
    </source>
</evidence>
<evidence type="ECO:0000259" key="3">
    <source>
        <dbReference type="Pfam" id="PF06580"/>
    </source>
</evidence>
<feature type="transmembrane region" description="Helical" evidence="2">
    <location>
        <begin position="6"/>
        <end position="23"/>
    </location>
</feature>
<reference evidence="4 5" key="1">
    <citation type="submission" date="2016-10" db="EMBL/GenBank/DDBJ databases">
        <authorList>
            <person name="de Groot N.N."/>
        </authorList>
    </citation>
    <scope>NUCLEOTIDE SEQUENCE [LARGE SCALE GENOMIC DNA]</scope>
    <source>
        <strain evidence="4 5">DSM 23399</strain>
    </source>
</reference>
<dbReference type="Pfam" id="PF06580">
    <property type="entry name" value="His_kinase"/>
    <property type="match status" value="1"/>
</dbReference>
<dbReference type="AlphaFoldDB" id="A0A1I1ATJ6"/>
<protein>
    <submittedName>
        <fullName evidence="4">Histidine kinase</fullName>
    </submittedName>
</protein>
<keyword evidence="2" id="KW-0812">Transmembrane</keyword>
<gene>
    <name evidence="4" type="ORF">SAMN04489723_10911</name>
</gene>